<dbReference type="EMBL" id="JAAZNV010000006">
    <property type="protein sequence ID" value="NMB91447.1"/>
    <property type="molecule type" value="Genomic_DNA"/>
</dbReference>
<evidence type="ECO:0000256" key="6">
    <source>
        <dbReference type="SAM" id="MobiDB-lite"/>
    </source>
</evidence>
<evidence type="ECO:0000256" key="5">
    <source>
        <dbReference type="RuleBase" id="RU003888"/>
    </source>
</evidence>
<name>A0A7X9HSL1_UNCKA</name>
<feature type="region of interest" description="Disordered" evidence="6">
    <location>
        <begin position="1"/>
        <end position="48"/>
    </location>
</feature>
<dbReference type="InterPro" id="IPR001196">
    <property type="entry name" value="Ribosomal_uL15_CS"/>
</dbReference>
<keyword evidence="4" id="KW-0699">rRNA-binding</keyword>
<dbReference type="SUPFAM" id="SSF52080">
    <property type="entry name" value="Ribosomal proteins L15p and L18e"/>
    <property type="match status" value="1"/>
</dbReference>
<dbReference type="Proteomes" id="UP000590542">
    <property type="component" value="Unassembled WGS sequence"/>
</dbReference>
<accession>A0A7X9HSL1</accession>
<evidence type="ECO:0000259" key="7">
    <source>
        <dbReference type="Pfam" id="PF00828"/>
    </source>
</evidence>
<dbReference type="PROSITE" id="PS00475">
    <property type="entry name" value="RIBOSOMAL_L15"/>
    <property type="match status" value="1"/>
</dbReference>
<keyword evidence="4" id="KW-0694">RNA-binding</keyword>
<dbReference type="AlphaFoldDB" id="A0A7X9HSL1"/>
<sequence length="147" mass="16177">MELSKLTKYKTEKKSKRVGRGRGSGKGGHTVGKGTKGQKARRGTKFGLGFEGGQSPLYKRLPQIGGFRRHLSKEIQVVNLNTFNSFKDGEVVTPEVLLEKKIIKNVSSDGVKILSGGDLKKKLTLKNFLFSKEAKEKIEKSGSKINV</sequence>
<evidence type="ECO:0000256" key="4">
    <source>
        <dbReference type="HAMAP-Rule" id="MF_01341"/>
    </source>
</evidence>
<dbReference type="InterPro" id="IPR021131">
    <property type="entry name" value="Ribosomal_uL15/eL18"/>
</dbReference>
<comment type="subunit">
    <text evidence="4">Part of the 50S ribosomal subunit.</text>
</comment>
<dbReference type="HAMAP" id="MF_01341">
    <property type="entry name" value="Ribosomal_uL15"/>
    <property type="match status" value="1"/>
</dbReference>
<protein>
    <recommendedName>
        <fullName evidence="4">Large ribosomal subunit protein uL15</fullName>
    </recommendedName>
</protein>
<organism evidence="8 9">
    <name type="scientific">candidate division WWE3 bacterium</name>
    <dbReference type="NCBI Taxonomy" id="2053526"/>
    <lineage>
        <taxon>Bacteria</taxon>
        <taxon>Katanobacteria</taxon>
    </lineage>
</organism>
<comment type="caution">
    <text evidence="8">The sequence shown here is derived from an EMBL/GenBank/DDBJ whole genome shotgun (WGS) entry which is preliminary data.</text>
</comment>
<gene>
    <name evidence="4 8" type="primary">rplO</name>
    <name evidence="8" type="ORF">GYA37_01205</name>
</gene>
<keyword evidence="2 4" id="KW-0689">Ribosomal protein</keyword>
<evidence type="ECO:0000313" key="8">
    <source>
        <dbReference type="EMBL" id="NMB91447.1"/>
    </source>
</evidence>
<dbReference type="Pfam" id="PF00828">
    <property type="entry name" value="Ribosomal_L27A"/>
    <property type="match status" value="1"/>
</dbReference>
<dbReference type="GO" id="GO:0022625">
    <property type="term" value="C:cytosolic large ribosomal subunit"/>
    <property type="evidence" value="ECO:0007669"/>
    <property type="project" value="TreeGrafter"/>
</dbReference>
<dbReference type="GO" id="GO:0006412">
    <property type="term" value="P:translation"/>
    <property type="evidence" value="ECO:0007669"/>
    <property type="project" value="UniProtKB-UniRule"/>
</dbReference>
<evidence type="ECO:0000256" key="2">
    <source>
        <dbReference type="ARBA" id="ARBA00022980"/>
    </source>
</evidence>
<dbReference type="Gene3D" id="3.100.10.10">
    <property type="match status" value="1"/>
</dbReference>
<dbReference type="PANTHER" id="PTHR12934:SF11">
    <property type="entry name" value="LARGE RIBOSOMAL SUBUNIT PROTEIN UL15M"/>
    <property type="match status" value="1"/>
</dbReference>
<reference evidence="8 9" key="1">
    <citation type="journal article" date="2020" name="Biotechnol. Biofuels">
        <title>New insights from the biogas microbiome by comprehensive genome-resolved metagenomics of nearly 1600 species originating from multiple anaerobic digesters.</title>
        <authorList>
            <person name="Campanaro S."/>
            <person name="Treu L."/>
            <person name="Rodriguez-R L.M."/>
            <person name="Kovalovszki A."/>
            <person name="Ziels R.M."/>
            <person name="Maus I."/>
            <person name="Zhu X."/>
            <person name="Kougias P.G."/>
            <person name="Basile A."/>
            <person name="Luo G."/>
            <person name="Schluter A."/>
            <person name="Konstantinidis K.T."/>
            <person name="Angelidaki I."/>
        </authorList>
    </citation>
    <scope>NUCLEOTIDE SEQUENCE [LARGE SCALE GENOMIC DNA]</scope>
    <source>
        <strain evidence="8">AS27yjCOA_202</strain>
    </source>
</reference>
<dbReference type="GO" id="GO:0003735">
    <property type="term" value="F:structural constituent of ribosome"/>
    <property type="evidence" value="ECO:0007669"/>
    <property type="project" value="InterPro"/>
</dbReference>
<dbReference type="PANTHER" id="PTHR12934">
    <property type="entry name" value="50S RIBOSOMAL PROTEIN L15"/>
    <property type="match status" value="1"/>
</dbReference>
<comment type="function">
    <text evidence="4">Binds to the 23S rRNA.</text>
</comment>
<proteinExistence type="inferred from homology"/>
<evidence type="ECO:0000256" key="1">
    <source>
        <dbReference type="ARBA" id="ARBA00007320"/>
    </source>
</evidence>
<comment type="similarity">
    <text evidence="1 4 5">Belongs to the universal ribosomal protein uL15 family.</text>
</comment>
<feature type="compositionally biased region" description="Gly residues" evidence="6">
    <location>
        <begin position="21"/>
        <end position="35"/>
    </location>
</feature>
<dbReference type="InterPro" id="IPR005749">
    <property type="entry name" value="Ribosomal_uL15_bac-type"/>
</dbReference>
<dbReference type="InterPro" id="IPR030878">
    <property type="entry name" value="Ribosomal_uL15"/>
</dbReference>
<evidence type="ECO:0000256" key="3">
    <source>
        <dbReference type="ARBA" id="ARBA00023274"/>
    </source>
</evidence>
<dbReference type="GO" id="GO:0019843">
    <property type="term" value="F:rRNA binding"/>
    <property type="evidence" value="ECO:0007669"/>
    <property type="project" value="UniProtKB-UniRule"/>
</dbReference>
<dbReference type="NCBIfam" id="TIGR01071">
    <property type="entry name" value="rplO_bact"/>
    <property type="match status" value="1"/>
</dbReference>
<feature type="compositionally biased region" description="Basic residues" evidence="6">
    <location>
        <begin position="7"/>
        <end position="20"/>
    </location>
</feature>
<keyword evidence="3 4" id="KW-0687">Ribonucleoprotein</keyword>
<dbReference type="InterPro" id="IPR036227">
    <property type="entry name" value="Ribosomal_uL15/eL18_sf"/>
</dbReference>
<feature type="domain" description="Large ribosomal subunit protein uL15/eL18" evidence="7">
    <location>
        <begin position="78"/>
        <end position="145"/>
    </location>
</feature>
<evidence type="ECO:0000313" key="9">
    <source>
        <dbReference type="Proteomes" id="UP000590542"/>
    </source>
</evidence>